<dbReference type="AlphaFoldDB" id="A0A1I7X853"/>
<keyword evidence="1" id="KW-1185">Reference proteome</keyword>
<organism evidence="1 2">
    <name type="scientific">Heterorhabditis bacteriophora</name>
    <name type="common">Entomopathogenic nematode worm</name>
    <dbReference type="NCBI Taxonomy" id="37862"/>
    <lineage>
        <taxon>Eukaryota</taxon>
        <taxon>Metazoa</taxon>
        <taxon>Ecdysozoa</taxon>
        <taxon>Nematoda</taxon>
        <taxon>Chromadorea</taxon>
        <taxon>Rhabditida</taxon>
        <taxon>Rhabditina</taxon>
        <taxon>Rhabditomorpha</taxon>
        <taxon>Strongyloidea</taxon>
        <taxon>Heterorhabditidae</taxon>
        <taxon>Heterorhabditis</taxon>
    </lineage>
</organism>
<name>A0A1I7X853_HETBA</name>
<protein>
    <submittedName>
        <fullName evidence="2">Sulfatase domain-containing protein</fullName>
    </submittedName>
</protein>
<sequence length="162" mass="18191">MGRYGTTDSTTVSMLCGGHTKTHTSSSLCGGLFCSGLNQFKSLHNPTHLILSGTYQIQFCQDLRPQIHESSQFRNSQDILSTGSDNYLNKEMKHNYMFKTTLQADADEKGIPHKKRHSQLMNQAYVPLSNLKGKHSLDKDDCCIDIVQPRISISFKMYSGLI</sequence>
<proteinExistence type="predicted"/>
<evidence type="ECO:0000313" key="2">
    <source>
        <dbReference type="WBParaSite" id="Hba_13569"/>
    </source>
</evidence>
<dbReference type="WBParaSite" id="Hba_13569">
    <property type="protein sequence ID" value="Hba_13569"/>
    <property type="gene ID" value="Hba_13569"/>
</dbReference>
<reference evidence="2" key="1">
    <citation type="submission" date="2016-11" db="UniProtKB">
        <authorList>
            <consortium name="WormBaseParasite"/>
        </authorList>
    </citation>
    <scope>IDENTIFICATION</scope>
</reference>
<accession>A0A1I7X853</accession>
<evidence type="ECO:0000313" key="1">
    <source>
        <dbReference type="Proteomes" id="UP000095283"/>
    </source>
</evidence>
<dbReference type="Proteomes" id="UP000095283">
    <property type="component" value="Unplaced"/>
</dbReference>